<organism evidence="5 6">
    <name type="scientific">Rhodothermus marinus (strain ATCC 43812 / DSM 4252 / R-10)</name>
    <name type="common">Rhodothermus obamensis</name>
    <dbReference type="NCBI Taxonomy" id="518766"/>
    <lineage>
        <taxon>Bacteria</taxon>
        <taxon>Pseudomonadati</taxon>
        <taxon>Rhodothermota</taxon>
        <taxon>Rhodothermia</taxon>
        <taxon>Rhodothermales</taxon>
        <taxon>Rhodothermaceae</taxon>
        <taxon>Rhodothermus</taxon>
    </lineage>
</organism>
<dbReference type="Pfam" id="PF12770">
    <property type="entry name" value="CHAT"/>
    <property type="match status" value="1"/>
</dbReference>
<gene>
    <name evidence="5" type="ordered locus">Rmar_2752</name>
</gene>
<sequence length="893" mass="102306">MWLLALFLWFSLPSWPLAANPCDSLRQVVAQLPRDARDAPGELRPHAVQALRRYRQCPGLTREQLMQLYRQEASYLHALHRYADVLALVDTFLTRFARQPDSMMFYQMYRWRGYEYYLLGDLPAAVVAYNQALRYLPAREIRARVSRLTDLGAIYSRIQDYETAYQHYLQAYHLWEQIPSDDSLRLWARLDVLHGLASLLVAHPTTGHRSREAGLAEADRLIAEARRLLPRVDISRRLRARIELELGLAEAAQRYLSGRPEQALQILDELLRRSRQLNEPHWRVEILYRRGVAFWHAERLQEAEQSFLEAQAHADEALHDDTRRLVLTRLAQLYEDQERLDEAERFFRKAIPYTETYLTRLQTTRWASLPTADWYEAYRGLVRILLRQGRQAEALQWLERSRARNLQAFRIYHAKTRQMPLHQQQRRDSLVHALNRLRTRLSDPNLPANEVLSLKSQEAALELQLRNLLALPSKPPETPLATLRQRLARLGASALVYFMDSVSGLFLLTTDTLRFFPLALTPDSLEHLLRQVSPIFDPAGSGSIRGARHFNLRALHRLFELLVAPALPYLLPDSPLFIVPDGPLFRLPFAALVLDFQRPYAYDRATYLTERHPISILPALGLLLDSLQALPFSLDVSGLGRARFTDDPRLREVLPVVFRRQPLPDLPGVHEELERITRRFAHTQRWEDYRATEPRLRQAAASSRVLHLASHVLLHPTSSAFHAMVLSPSPGDDGVLFLHELLRHPLASDLVVLSGCNTAAGEVLPGEGLEGLQYAILAAGARGVVATRWLVEDRSMADLMDRFYGYLAAGLPLDRALQQARLAFLKDAPSELQSPFYWAAPAFFGAPRVLPLTPRPSSFLSRSWILLLLLGVGLGVWLHYRKRRRAHGASRAV</sequence>
<dbReference type="PROSITE" id="PS50005">
    <property type="entry name" value="TPR"/>
    <property type="match status" value="3"/>
</dbReference>
<accession>D0MGQ9</accession>
<dbReference type="Proteomes" id="UP000002221">
    <property type="component" value="Chromosome"/>
</dbReference>
<proteinExistence type="predicted"/>
<dbReference type="eggNOG" id="COG4995">
    <property type="taxonomic scope" value="Bacteria"/>
</dbReference>
<evidence type="ECO:0000256" key="2">
    <source>
        <dbReference type="SAM" id="Phobius"/>
    </source>
</evidence>
<evidence type="ECO:0000259" key="4">
    <source>
        <dbReference type="Pfam" id="PF12770"/>
    </source>
</evidence>
<feature type="signal peptide" evidence="3">
    <location>
        <begin position="1"/>
        <end position="18"/>
    </location>
</feature>
<dbReference type="SUPFAM" id="SSF48452">
    <property type="entry name" value="TPR-like"/>
    <property type="match status" value="2"/>
</dbReference>
<dbReference type="HOGENOM" id="CLU_324129_0_0_10"/>
<keyword evidence="2" id="KW-1133">Transmembrane helix</keyword>
<dbReference type="EMBL" id="CP001807">
    <property type="protein sequence ID" value="ACY49622.1"/>
    <property type="molecule type" value="Genomic_DNA"/>
</dbReference>
<dbReference type="STRING" id="518766.Rmar_2752"/>
<protein>
    <submittedName>
        <fullName evidence="5">Tetratricopeptide TPR_4</fullName>
    </submittedName>
</protein>
<dbReference type="SMART" id="SM00028">
    <property type="entry name" value="TPR"/>
    <property type="match status" value="5"/>
</dbReference>
<feature type="chain" id="PRO_5003010936" evidence="3">
    <location>
        <begin position="19"/>
        <end position="893"/>
    </location>
</feature>
<dbReference type="OrthoDB" id="9771112at2"/>
<evidence type="ECO:0000256" key="1">
    <source>
        <dbReference type="PROSITE-ProRule" id="PRU00339"/>
    </source>
</evidence>
<dbReference type="InterPro" id="IPR011990">
    <property type="entry name" value="TPR-like_helical_dom_sf"/>
</dbReference>
<keyword evidence="2" id="KW-0472">Membrane</keyword>
<keyword evidence="2" id="KW-0812">Transmembrane</keyword>
<dbReference type="eggNOG" id="COG0457">
    <property type="taxonomic scope" value="Bacteria"/>
</dbReference>
<dbReference type="PANTHER" id="PTHR10098">
    <property type="entry name" value="RAPSYN-RELATED"/>
    <property type="match status" value="1"/>
</dbReference>
<dbReference type="AlphaFoldDB" id="D0MGQ9"/>
<keyword evidence="6" id="KW-1185">Reference proteome</keyword>
<dbReference type="Gene3D" id="1.25.40.10">
    <property type="entry name" value="Tetratricopeptide repeat domain"/>
    <property type="match status" value="2"/>
</dbReference>
<feature type="domain" description="CHAT" evidence="4">
    <location>
        <begin position="553"/>
        <end position="845"/>
    </location>
</feature>
<feature type="repeat" description="TPR" evidence="1">
    <location>
        <begin position="324"/>
        <end position="357"/>
    </location>
</feature>
<dbReference type="Pfam" id="PF13424">
    <property type="entry name" value="TPR_12"/>
    <property type="match status" value="1"/>
</dbReference>
<dbReference type="PANTHER" id="PTHR10098:SF108">
    <property type="entry name" value="TETRATRICOPEPTIDE REPEAT PROTEIN 28"/>
    <property type="match status" value="1"/>
</dbReference>
<keyword evidence="1" id="KW-0802">TPR repeat</keyword>
<evidence type="ECO:0000313" key="6">
    <source>
        <dbReference type="Proteomes" id="UP000002221"/>
    </source>
</evidence>
<feature type="transmembrane region" description="Helical" evidence="2">
    <location>
        <begin position="859"/>
        <end position="880"/>
    </location>
</feature>
<dbReference type="InterPro" id="IPR019734">
    <property type="entry name" value="TPR_rpt"/>
</dbReference>
<reference evidence="5 6" key="1">
    <citation type="journal article" date="2009" name="Stand. Genomic Sci.">
        <title>Complete genome sequence of Rhodothermus marinus type strain (R-10).</title>
        <authorList>
            <person name="Nolan M."/>
            <person name="Tindall B.J."/>
            <person name="Pomrenke H."/>
            <person name="Lapidus A."/>
            <person name="Copeland A."/>
            <person name="Glavina Del Rio T."/>
            <person name="Lucas S."/>
            <person name="Chen F."/>
            <person name="Tice H."/>
            <person name="Cheng J.F."/>
            <person name="Saunders E."/>
            <person name="Han C."/>
            <person name="Bruce D."/>
            <person name="Goodwin L."/>
            <person name="Chain P."/>
            <person name="Pitluck S."/>
            <person name="Ovchinikova G."/>
            <person name="Pati A."/>
            <person name="Ivanova N."/>
            <person name="Mavromatis K."/>
            <person name="Chen A."/>
            <person name="Palaniappan K."/>
            <person name="Land M."/>
            <person name="Hauser L."/>
            <person name="Chang Y.J."/>
            <person name="Jeffries C.D."/>
            <person name="Brettin T."/>
            <person name="Goker M."/>
            <person name="Bristow J."/>
            <person name="Eisen J.A."/>
            <person name="Markowitz V."/>
            <person name="Hugenholtz P."/>
            <person name="Kyrpides N.C."/>
            <person name="Klenk H.P."/>
            <person name="Detter J.C."/>
        </authorList>
    </citation>
    <scope>NUCLEOTIDE SEQUENCE [LARGE SCALE GENOMIC DNA]</scope>
    <source>
        <strain evidence="6">ATCC 43812 / DSM 4252 / R-10</strain>
    </source>
</reference>
<keyword evidence="3" id="KW-0732">Signal</keyword>
<feature type="repeat" description="TPR" evidence="1">
    <location>
        <begin position="106"/>
        <end position="139"/>
    </location>
</feature>
<evidence type="ECO:0000256" key="3">
    <source>
        <dbReference type="SAM" id="SignalP"/>
    </source>
</evidence>
<feature type="repeat" description="TPR" evidence="1">
    <location>
        <begin position="145"/>
        <end position="178"/>
    </location>
</feature>
<evidence type="ECO:0000313" key="5">
    <source>
        <dbReference type="EMBL" id="ACY49622.1"/>
    </source>
</evidence>
<dbReference type="InterPro" id="IPR024983">
    <property type="entry name" value="CHAT_dom"/>
</dbReference>
<name>D0MGQ9_RHOM4</name>
<dbReference type="KEGG" id="rmr:Rmar_2752"/>